<keyword evidence="4 7" id="KW-1015">Disulfide bond</keyword>
<evidence type="ECO:0000256" key="6">
    <source>
        <dbReference type="PIRNR" id="PIRNR000077"/>
    </source>
</evidence>
<dbReference type="InterPro" id="IPR005746">
    <property type="entry name" value="Thioredoxin"/>
</dbReference>
<keyword evidence="10" id="KW-1185">Reference proteome</keyword>
<dbReference type="PANTHER" id="PTHR45663">
    <property type="entry name" value="GEO12009P1"/>
    <property type="match status" value="1"/>
</dbReference>
<feature type="domain" description="Thioredoxin" evidence="8">
    <location>
        <begin position="1"/>
        <end position="100"/>
    </location>
</feature>
<evidence type="ECO:0000259" key="8">
    <source>
        <dbReference type="PROSITE" id="PS51352"/>
    </source>
</evidence>
<keyword evidence="2" id="KW-0813">Transport</keyword>
<evidence type="ECO:0000313" key="10">
    <source>
        <dbReference type="Proteomes" id="UP000198901"/>
    </source>
</evidence>
<dbReference type="Gene3D" id="3.40.30.10">
    <property type="entry name" value="Glutaredoxin"/>
    <property type="match status" value="1"/>
</dbReference>
<dbReference type="RefSeq" id="WP_093202041.1">
    <property type="nucleotide sequence ID" value="NZ_FNGS01000004.1"/>
</dbReference>
<name>A0A1G9PVQ9_9BACT</name>
<dbReference type="EMBL" id="FNGS01000004">
    <property type="protein sequence ID" value="SDM02829.1"/>
    <property type="molecule type" value="Genomic_DNA"/>
</dbReference>
<dbReference type="PROSITE" id="PS00194">
    <property type="entry name" value="THIOREDOXIN_1"/>
    <property type="match status" value="1"/>
</dbReference>
<dbReference type="InterPro" id="IPR036249">
    <property type="entry name" value="Thioredoxin-like_sf"/>
</dbReference>
<dbReference type="GO" id="GO:0045454">
    <property type="term" value="P:cell redox homeostasis"/>
    <property type="evidence" value="ECO:0007669"/>
    <property type="project" value="TreeGrafter"/>
</dbReference>
<accession>A0A1G9PVQ9</accession>
<dbReference type="Pfam" id="PF00085">
    <property type="entry name" value="Thioredoxin"/>
    <property type="match status" value="1"/>
</dbReference>
<comment type="similarity">
    <text evidence="1 6">Belongs to the thioredoxin family.</text>
</comment>
<dbReference type="OrthoDB" id="9790390at2"/>
<dbReference type="GO" id="GO:0005829">
    <property type="term" value="C:cytosol"/>
    <property type="evidence" value="ECO:0007669"/>
    <property type="project" value="TreeGrafter"/>
</dbReference>
<dbReference type="PANTHER" id="PTHR45663:SF11">
    <property type="entry name" value="GEO12009P1"/>
    <property type="match status" value="1"/>
</dbReference>
<dbReference type="CDD" id="cd02947">
    <property type="entry name" value="TRX_family"/>
    <property type="match status" value="1"/>
</dbReference>
<dbReference type="PROSITE" id="PS51352">
    <property type="entry name" value="THIOREDOXIN_2"/>
    <property type="match status" value="1"/>
</dbReference>
<dbReference type="SUPFAM" id="SSF52833">
    <property type="entry name" value="Thioredoxin-like"/>
    <property type="match status" value="1"/>
</dbReference>
<dbReference type="Proteomes" id="UP000198901">
    <property type="component" value="Unassembled WGS sequence"/>
</dbReference>
<dbReference type="InterPro" id="IPR017937">
    <property type="entry name" value="Thioredoxin_CS"/>
</dbReference>
<evidence type="ECO:0000256" key="3">
    <source>
        <dbReference type="ARBA" id="ARBA00022982"/>
    </source>
</evidence>
<organism evidence="9 10">
    <name type="scientific">Siphonobacter aquaeclarae</name>
    <dbReference type="NCBI Taxonomy" id="563176"/>
    <lineage>
        <taxon>Bacteria</taxon>
        <taxon>Pseudomonadati</taxon>
        <taxon>Bacteroidota</taxon>
        <taxon>Cytophagia</taxon>
        <taxon>Cytophagales</taxon>
        <taxon>Cytophagaceae</taxon>
        <taxon>Siphonobacter</taxon>
    </lineage>
</organism>
<evidence type="ECO:0000256" key="1">
    <source>
        <dbReference type="ARBA" id="ARBA00008987"/>
    </source>
</evidence>
<dbReference type="GO" id="GO:0015035">
    <property type="term" value="F:protein-disulfide reductase activity"/>
    <property type="evidence" value="ECO:0007669"/>
    <property type="project" value="InterPro"/>
</dbReference>
<evidence type="ECO:0000256" key="7">
    <source>
        <dbReference type="PIRSR" id="PIRSR000077-4"/>
    </source>
</evidence>
<dbReference type="PIRSF" id="PIRSF000077">
    <property type="entry name" value="Thioredoxin"/>
    <property type="match status" value="1"/>
</dbReference>
<dbReference type="PRINTS" id="PR00421">
    <property type="entry name" value="THIOREDOXIN"/>
</dbReference>
<evidence type="ECO:0000256" key="4">
    <source>
        <dbReference type="ARBA" id="ARBA00023157"/>
    </source>
</evidence>
<evidence type="ECO:0000256" key="5">
    <source>
        <dbReference type="ARBA" id="ARBA00023284"/>
    </source>
</evidence>
<sequence length="101" mass="11698">MNGSFEEVIQSDEPVLLEFYTEWCVPCKKMAPQLKEVAEIFGDDLTIIKIDAEKNTALKKHLKVEDVPTLLLYQKGKLLWRQSGGVYANKLERIIREKVKF</sequence>
<feature type="disulfide bond" description="Redox-active" evidence="7">
    <location>
        <begin position="24"/>
        <end position="27"/>
    </location>
</feature>
<keyword evidence="5 7" id="KW-0676">Redox-active center</keyword>
<keyword evidence="3" id="KW-0249">Electron transport</keyword>
<evidence type="ECO:0000313" key="9">
    <source>
        <dbReference type="EMBL" id="SDM02829.1"/>
    </source>
</evidence>
<dbReference type="STRING" id="563176.SAMN04488090_2344"/>
<evidence type="ECO:0000256" key="2">
    <source>
        <dbReference type="ARBA" id="ARBA00022448"/>
    </source>
</evidence>
<dbReference type="AlphaFoldDB" id="A0A1G9PVQ9"/>
<protein>
    <recommendedName>
        <fullName evidence="6">Thioredoxin</fullName>
    </recommendedName>
</protein>
<dbReference type="InterPro" id="IPR013766">
    <property type="entry name" value="Thioredoxin_domain"/>
</dbReference>
<proteinExistence type="inferred from homology"/>
<reference evidence="9 10" key="1">
    <citation type="submission" date="2016-10" db="EMBL/GenBank/DDBJ databases">
        <authorList>
            <person name="de Groot N.N."/>
        </authorList>
    </citation>
    <scope>NUCLEOTIDE SEQUENCE [LARGE SCALE GENOMIC DNA]</scope>
    <source>
        <strain evidence="9 10">DSM 21668</strain>
    </source>
</reference>
<gene>
    <name evidence="9" type="ORF">SAMN04488090_2344</name>
</gene>